<gene>
    <name evidence="6" type="ORF">ACFSX4_07845</name>
</gene>
<keyword evidence="4" id="KW-0560">Oxidoreductase</keyword>
<evidence type="ECO:0000259" key="5">
    <source>
        <dbReference type="Pfam" id="PF01243"/>
    </source>
</evidence>
<organism evidence="6 7">
    <name type="scientific">Corticicoccus populi</name>
    <dbReference type="NCBI Taxonomy" id="1812821"/>
    <lineage>
        <taxon>Bacteria</taxon>
        <taxon>Bacillati</taxon>
        <taxon>Bacillota</taxon>
        <taxon>Bacilli</taxon>
        <taxon>Bacillales</taxon>
        <taxon>Staphylococcaceae</taxon>
        <taxon>Corticicoccus</taxon>
    </lineage>
</organism>
<dbReference type="Pfam" id="PF01243">
    <property type="entry name" value="PNPOx_N"/>
    <property type="match status" value="1"/>
</dbReference>
<dbReference type="PANTHER" id="PTHR10851:SF0">
    <property type="entry name" value="PYRIDOXINE-5'-PHOSPHATE OXIDASE"/>
    <property type="match status" value="1"/>
</dbReference>
<evidence type="ECO:0000256" key="4">
    <source>
        <dbReference type="ARBA" id="ARBA00023002"/>
    </source>
</evidence>
<dbReference type="Proteomes" id="UP001597519">
    <property type="component" value="Unassembled WGS sequence"/>
</dbReference>
<keyword evidence="3" id="KW-0288">FMN</keyword>
<comment type="caution">
    <text evidence="6">The sequence shown here is derived from an EMBL/GenBank/DDBJ whole genome shotgun (WGS) entry which is preliminary data.</text>
</comment>
<comment type="cofactor">
    <cofactor evidence="1">
        <name>FMN</name>
        <dbReference type="ChEBI" id="CHEBI:58210"/>
    </cofactor>
</comment>
<name>A0ABW5WYY1_9STAP</name>
<evidence type="ECO:0000313" key="7">
    <source>
        <dbReference type="Proteomes" id="UP001597519"/>
    </source>
</evidence>
<dbReference type="RefSeq" id="WP_377773262.1">
    <property type="nucleotide sequence ID" value="NZ_JBHUOQ010000001.1"/>
</dbReference>
<dbReference type="EMBL" id="JBHUOQ010000001">
    <property type="protein sequence ID" value="MFD2830383.1"/>
    <property type="molecule type" value="Genomic_DNA"/>
</dbReference>
<keyword evidence="2" id="KW-0285">Flavoprotein</keyword>
<dbReference type="InterPro" id="IPR011576">
    <property type="entry name" value="Pyridox_Oxase_N"/>
</dbReference>
<dbReference type="InterPro" id="IPR012349">
    <property type="entry name" value="Split_barrel_FMN-bd"/>
</dbReference>
<evidence type="ECO:0000313" key="6">
    <source>
        <dbReference type="EMBL" id="MFD2830383.1"/>
    </source>
</evidence>
<feature type="domain" description="Pyridoxamine 5'-phosphate oxidase N-terminal" evidence="5">
    <location>
        <begin position="38"/>
        <end position="120"/>
    </location>
</feature>
<dbReference type="Gene3D" id="2.30.110.10">
    <property type="entry name" value="Electron Transport, Fmn-binding Protein, Chain A"/>
    <property type="match status" value="1"/>
</dbReference>
<protein>
    <submittedName>
        <fullName evidence="6">Pyridoxamine 5'-phosphate oxidase family protein</fullName>
    </submittedName>
</protein>
<dbReference type="PANTHER" id="PTHR10851">
    <property type="entry name" value="PYRIDOXINE-5-PHOSPHATE OXIDASE"/>
    <property type="match status" value="1"/>
</dbReference>
<reference evidence="7" key="1">
    <citation type="journal article" date="2019" name="Int. J. Syst. Evol. Microbiol.">
        <title>The Global Catalogue of Microorganisms (GCM) 10K type strain sequencing project: providing services to taxonomists for standard genome sequencing and annotation.</title>
        <authorList>
            <consortium name="The Broad Institute Genomics Platform"/>
            <consortium name="The Broad Institute Genome Sequencing Center for Infectious Disease"/>
            <person name="Wu L."/>
            <person name="Ma J."/>
        </authorList>
    </citation>
    <scope>NUCLEOTIDE SEQUENCE [LARGE SCALE GENOMIC DNA]</scope>
    <source>
        <strain evidence="7">KCTC 33575</strain>
    </source>
</reference>
<sequence>MNINDYLKTSKILDGTFPELESTPDSPFTLFNKWLSDAFESGSDEPAVMVLSTVEDHTPDSRVVLLKAVDDSSLYFETAKPRSKVRQLHGNHNVAANFYWPPLGRQVRIQGTAVLTDDFSHVADNLDAPERDLNVYHIIPYRFEFYQAVTAGYKRFEYVLEDNRWLQHTL</sequence>
<evidence type="ECO:0000256" key="1">
    <source>
        <dbReference type="ARBA" id="ARBA00001917"/>
    </source>
</evidence>
<dbReference type="InterPro" id="IPR000659">
    <property type="entry name" value="Pyridox_Oxase"/>
</dbReference>
<dbReference type="SUPFAM" id="SSF50475">
    <property type="entry name" value="FMN-binding split barrel"/>
    <property type="match status" value="1"/>
</dbReference>
<accession>A0ABW5WYY1</accession>
<proteinExistence type="predicted"/>
<evidence type="ECO:0000256" key="2">
    <source>
        <dbReference type="ARBA" id="ARBA00022630"/>
    </source>
</evidence>
<keyword evidence="7" id="KW-1185">Reference proteome</keyword>
<evidence type="ECO:0000256" key="3">
    <source>
        <dbReference type="ARBA" id="ARBA00022643"/>
    </source>
</evidence>